<dbReference type="Gene3D" id="3.40.50.720">
    <property type="entry name" value="NAD(P)-binding Rossmann-like Domain"/>
    <property type="match status" value="1"/>
</dbReference>
<dbReference type="EMBL" id="JAKWFO010000005">
    <property type="protein sequence ID" value="KAI9636210.1"/>
    <property type="molecule type" value="Genomic_DNA"/>
</dbReference>
<evidence type="ECO:0008006" key="7">
    <source>
        <dbReference type="Google" id="ProtNLM"/>
    </source>
</evidence>
<dbReference type="GeneID" id="77732349"/>
<keyword evidence="3" id="KW-0560">Oxidoreductase</keyword>
<dbReference type="AlphaFoldDB" id="A0AA38LUT9"/>
<dbReference type="GO" id="GO:0016491">
    <property type="term" value="F:oxidoreductase activity"/>
    <property type="evidence" value="ECO:0007669"/>
    <property type="project" value="UniProtKB-KW"/>
</dbReference>
<evidence type="ECO:0000256" key="3">
    <source>
        <dbReference type="ARBA" id="ARBA00023002"/>
    </source>
</evidence>
<dbReference type="Pfam" id="PF00106">
    <property type="entry name" value="adh_short"/>
    <property type="match status" value="1"/>
</dbReference>
<dbReference type="PANTHER" id="PTHR43544:SF7">
    <property type="entry name" value="NADB-LER2"/>
    <property type="match status" value="1"/>
</dbReference>
<evidence type="ECO:0000313" key="5">
    <source>
        <dbReference type="EMBL" id="KAI9636210.1"/>
    </source>
</evidence>
<name>A0AA38LUT9_9TREE</name>
<dbReference type="PANTHER" id="PTHR43544">
    <property type="entry name" value="SHORT-CHAIN DEHYDROGENASE/REDUCTASE"/>
    <property type="match status" value="1"/>
</dbReference>
<evidence type="ECO:0000256" key="4">
    <source>
        <dbReference type="RuleBase" id="RU000363"/>
    </source>
</evidence>
<dbReference type="SUPFAM" id="SSF51735">
    <property type="entry name" value="NAD(P)-binding Rossmann-fold domains"/>
    <property type="match status" value="1"/>
</dbReference>
<dbReference type="InterPro" id="IPR036291">
    <property type="entry name" value="NAD(P)-bd_dom_sf"/>
</dbReference>
<evidence type="ECO:0000256" key="1">
    <source>
        <dbReference type="ARBA" id="ARBA00006484"/>
    </source>
</evidence>
<dbReference type="PRINTS" id="PR00081">
    <property type="entry name" value="GDHRDH"/>
</dbReference>
<dbReference type="GO" id="GO:0005737">
    <property type="term" value="C:cytoplasm"/>
    <property type="evidence" value="ECO:0007669"/>
    <property type="project" value="TreeGrafter"/>
</dbReference>
<dbReference type="PRINTS" id="PR00080">
    <property type="entry name" value="SDRFAMILY"/>
</dbReference>
<keyword evidence="2" id="KW-0521">NADP</keyword>
<dbReference type="Proteomes" id="UP001164286">
    <property type="component" value="Unassembled WGS sequence"/>
</dbReference>
<comment type="caution">
    <text evidence="5">The sequence shown here is derived from an EMBL/GenBank/DDBJ whole genome shotgun (WGS) entry which is preliminary data.</text>
</comment>
<organism evidence="5 6">
    <name type="scientific">Dioszegia hungarica</name>
    <dbReference type="NCBI Taxonomy" id="4972"/>
    <lineage>
        <taxon>Eukaryota</taxon>
        <taxon>Fungi</taxon>
        <taxon>Dikarya</taxon>
        <taxon>Basidiomycota</taxon>
        <taxon>Agaricomycotina</taxon>
        <taxon>Tremellomycetes</taxon>
        <taxon>Tremellales</taxon>
        <taxon>Bulleribasidiaceae</taxon>
        <taxon>Dioszegia</taxon>
    </lineage>
</organism>
<dbReference type="InterPro" id="IPR051468">
    <property type="entry name" value="Fungal_SecMetab_SDRs"/>
</dbReference>
<dbReference type="RefSeq" id="XP_052945987.1">
    <property type="nucleotide sequence ID" value="XM_053093144.1"/>
</dbReference>
<gene>
    <name evidence="5" type="ORF">MKK02DRAFT_44914</name>
</gene>
<proteinExistence type="inferred from homology"/>
<accession>A0AA38LUT9</accession>
<evidence type="ECO:0000256" key="2">
    <source>
        <dbReference type="ARBA" id="ARBA00022857"/>
    </source>
</evidence>
<dbReference type="InterPro" id="IPR002347">
    <property type="entry name" value="SDR_fam"/>
</dbReference>
<keyword evidence="6" id="KW-1185">Reference proteome</keyword>
<comment type="similarity">
    <text evidence="1 4">Belongs to the short-chain dehydrogenases/reductases (SDR) family.</text>
</comment>
<sequence>MVTALVTGSSRGLGLGFIRQLLLRPQYKRIIAAARIIDEAGELCRLRDESEGRIGVVRLSEVSDVESCQRCAEEVKAAAPEGINVLINNAGFANQPKPMTPLDLTTVEGAVDFHRTWSVNAYGPLLFSTTLLDNGLLVGSPAASDAGPSTNSTSQPPIICNISSGQASLTLANELWTGGSARDELYFHPIYACSKVALSGVTMHMARILRDRVIVGQIHPGWIKTTMGRTYANLTVDESSGKVLDVISTWKSLKQSGQYLNEEGQRLPW</sequence>
<evidence type="ECO:0000313" key="6">
    <source>
        <dbReference type="Proteomes" id="UP001164286"/>
    </source>
</evidence>
<reference evidence="5" key="1">
    <citation type="journal article" date="2022" name="G3 (Bethesda)">
        <title>High quality genome of the basidiomycete yeast Dioszegia hungarica PDD-24b-2 isolated from cloud water.</title>
        <authorList>
            <person name="Jarrige D."/>
            <person name="Haridas S."/>
            <person name="Bleykasten-Grosshans C."/>
            <person name="Joly M."/>
            <person name="Nadalig T."/>
            <person name="Sancelme M."/>
            <person name="Vuilleumier S."/>
            <person name="Grigoriev I.V."/>
            <person name="Amato P."/>
            <person name="Bringel F."/>
        </authorList>
    </citation>
    <scope>NUCLEOTIDE SEQUENCE</scope>
    <source>
        <strain evidence="5">PDD-24b-2</strain>
    </source>
</reference>
<protein>
    <recommendedName>
        <fullName evidence="7">NAD(P)-binding protein</fullName>
    </recommendedName>
</protein>